<evidence type="ECO:0000313" key="3">
    <source>
        <dbReference type="EMBL" id="PWA63521.1"/>
    </source>
</evidence>
<dbReference type="SUPFAM" id="SSF51445">
    <property type="entry name" value="(Trans)glycosidases"/>
    <property type="match status" value="1"/>
</dbReference>
<sequence length="172" mass="19241">MSTNSKKHTKTNHPLNNEFHRFKNTNANPLIHQPIDSTSLRKNIYSSGFFGVQLGMKMINRNSFFGAQEMDTELIKKIGAATALEVRATGIKFAFAPCVAVCRYPRQGRWFESFSEDSNTVSSNYREELEVLCIGCFGVCEWVGTITMPQVVRCIDTSNDSGSEDDEVASPK</sequence>
<keyword evidence="1" id="KW-0378">Hydrolase</keyword>
<protein>
    <recommendedName>
        <fullName evidence="2">Glycoside hydrolase family 3 N-terminal domain-containing protein</fullName>
    </recommendedName>
</protein>
<dbReference type="AlphaFoldDB" id="A0A2U1MQH2"/>
<dbReference type="STRING" id="35608.A0A2U1MQH2"/>
<dbReference type="EMBL" id="PKPP01004624">
    <property type="protein sequence ID" value="PWA63521.1"/>
    <property type="molecule type" value="Genomic_DNA"/>
</dbReference>
<feature type="domain" description="Glycoside hydrolase family 3 N-terminal" evidence="2">
    <location>
        <begin position="67"/>
        <end position="122"/>
    </location>
</feature>
<dbReference type="InterPro" id="IPR001764">
    <property type="entry name" value="Glyco_hydro_3_N"/>
</dbReference>
<proteinExistence type="predicted"/>
<gene>
    <name evidence="3" type="ORF">CTI12_AA358300</name>
</gene>
<dbReference type="GO" id="GO:0008422">
    <property type="term" value="F:beta-glucosidase activity"/>
    <property type="evidence" value="ECO:0007669"/>
    <property type="project" value="TreeGrafter"/>
</dbReference>
<dbReference type="InterPro" id="IPR036962">
    <property type="entry name" value="Glyco_hydro_3_N_sf"/>
</dbReference>
<evidence type="ECO:0000256" key="1">
    <source>
        <dbReference type="ARBA" id="ARBA00022801"/>
    </source>
</evidence>
<dbReference type="InterPro" id="IPR051915">
    <property type="entry name" value="Cellulose_Degrad_GH3"/>
</dbReference>
<dbReference type="GO" id="GO:0009251">
    <property type="term" value="P:glucan catabolic process"/>
    <property type="evidence" value="ECO:0007669"/>
    <property type="project" value="TreeGrafter"/>
</dbReference>
<dbReference type="InterPro" id="IPR017853">
    <property type="entry name" value="GH"/>
</dbReference>
<evidence type="ECO:0000259" key="2">
    <source>
        <dbReference type="Pfam" id="PF00933"/>
    </source>
</evidence>
<dbReference type="OrthoDB" id="416222at2759"/>
<comment type="caution">
    <text evidence="3">The sequence shown here is derived from an EMBL/GenBank/DDBJ whole genome shotgun (WGS) entry which is preliminary data.</text>
</comment>
<dbReference type="Proteomes" id="UP000245207">
    <property type="component" value="Unassembled WGS sequence"/>
</dbReference>
<accession>A0A2U1MQH2</accession>
<dbReference type="PANTHER" id="PTHR30620:SF100">
    <property type="entry name" value="GLUCAN 1,3-BETA-GLUCOSIDASE"/>
    <property type="match status" value="1"/>
</dbReference>
<name>A0A2U1MQH2_ARTAN</name>
<dbReference type="PANTHER" id="PTHR30620">
    <property type="entry name" value="PERIPLASMIC BETA-GLUCOSIDASE-RELATED"/>
    <property type="match status" value="1"/>
</dbReference>
<dbReference type="Pfam" id="PF00933">
    <property type="entry name" value="Glyco_hydro_3"/>
    <property type="match status" value="1"/>
</dbReference>
<reference evidence="3 4" key="1">
    <citation type="journal article" date="2018" name="Mol. Plant">
        <title>The genome of Artemisia annua provides insight into the evolution of Asteraceae family and artemisinin biosynthesis.</title>
        <authorList>
            <person name="Shen Q."/>
            <person name="Zhang L."/>
            <person name="Liao Z."/>
            <person name="Wang S."/>
            <person name="Yan T."/>
            <person name="Shi P."/>
            <person name="Liu M."/>
            <person name="Fu X."/>
            <person name="Pan Q."/>
            <person name="Wang Y."/>
            <person name="Lv Z."/>
            <person name="Lu X."/>
            <person name="Zhang F."/>
            <person name="Jiang W."/>
            <person name="Ma Y."/>
            <person name="Chen M."/>
            <person name="Hao X."/>
            <person name="Li L."/>
            <person name="Tang Y."/>
            <person name="Lv G."/>
            <person name="Zhou Y."/>
            <person name="Sun X."/>
            <person name="Brodelius P.E."/>
            <person name="Rose J.K.C."/>
            <person name="Tang K."/>
        </authorList>
    </citation>
    <scope>NUCLEOTIDE SEQUENCE [LARGE SCALE GENOMIC DNA]</scope>
    <source>
        <strain evidence="4">cv. Huhao1</strain>
        <tissue evidence="3">Leaf</tissue>
    </source>
</reference>
<organism evidence="3 4">
    <name type="scientific">Artemisia annua</name>
    <name type="common">Sweet wormwood</name>
    <dbReference type="NCBI Taxonomy" id="35608"/>
    <lineage>
        <taxon>Eukaryota</taxon>
        <taxon>Viridiplantae</taxon>
        <taxon>Streptophyta</taxon>
        <taxon>Embryophyta</taxon>
        <taxon>Tracheophyta</taxon>
        <taxon>Spermatophyta</taxon>
        <taxon>Magnoliopsida</taxon>
        <taxon>eudicotyledons</taxon>
        <taxon>Gunneridae</taxon>
        <taxon>Pentapetalae</taxon>
        <taxon>asterids</taxon>
        <taxon>campanulids</taxon>
        <taxon>Asterales</taxon>
        <taxon>Asteraceae</taxon>
        <taxon>Asteroideae</taxon>
        <taxon>Anthemideae</taxon>
        <taxon>Artemisiinae</taxon>
        <taxon>Artemisia</taxon>
    </lineage>
</organism>
<dbReference type="Gene3D" id="3.20.20.300">
    <property type="entry name" value="Glycoside hydrolase, family 3, N-terminal domain"/>
    <property type="match status" value="1"/>
</dbReference>
<evidence type="ECO:0000313" key="4">
    <source>
        <dbReference type="Proteomes" id="UP000245207"/>
    </source>
</evidence>
<keyword evidence="4" id="KW-1185">Reference proteome</keyword>